<dbReference type="Proteomes" id="UP001177021">
    <property type="component" value="Unassembled WGS sequence"/>
</dbReference>
<keyword evidence="2" id="KW-1185">Reference proteome</keyword>
<proteinExistence type="predicted"/>
<organism evidence="1 2">
    <name type="scientific">Trifolium pratense</name>
    <name type="common">Red clover</name>
    <dbReference type="NCBI Taxonomy" id="57577"/>
    <lineage>
        <taxon>Eukaryota</taxon>
        <taxon>Viridiplantae</taxon>
        <taxon>Streptophyta</taxon>
        <taxon>Embryophyta</taxon>
        <taxon>Tracheophyta</taxon>
        <taxon>Spermatophyta</taxon>
        <taxon>Magnoliopsida</taxon>
        <taxon>eudicotyledons</taxon>
        <taxon>Gunneridae</taxon>
        <taxon>Pentapetalae</taxon>
        <taxon>rosids</taxon>
        <taxon>fabids</taxon>
        <taxon>Fabales</taxon>
        <taxon>Fabaceae</taxon>
        <taxon>Papilionoideae</taxon>
        <taxon>50 kb inversion clade</taxon>
        <taxon>NPAAA clade</taxon>
        <taxon>Hologalegina</taxon>
        <taxon>IRL clade</taxon>
        <taxon>Trifolieae</taxon>
        <taxon>Trifolium</taxon>
    </lineage>
</organism>
<accession>A0ACB0MB99</accession>
<comment type="caution">
    <text evidence="1">The sequence shown here is derived from an EMBL/GenBank/DDBJ whole genome shotgun (WGS) entry which is preliminary data.</text>
</comment>
<reference evidence="1" key="1">
    <citation type="submission" date="2023-10" db="EMBL/GenBank/DDBJ databases">
        <authorList>
            <person name="Rodriguez Cubillos JULIANA M."/>
            <person name="De Vega J."/>
        </authorList>
    </citation>
    <scope>NUCLEOTIDE SEQUENCE</scope>
</reference>
<evidence type="ECO:0000313" key="1">
    <source>
        <dbReference type="EMBL" id="CAJ2678793.1"/>
    </source>
</evidence>
<sequence length="58" mass="6435">MSCFKGQIKCSSQDEKIVTNGIDDLKKPLLQIQEDITPGTSYVCVQGQMGWSRCLTLV</sequence>
<gene>
    <name evidence="1" type="ORF">MILVUS5_LOCUS41023</name>
</gene>
<dbReference type="EMBL" id="CASHSV030000823">
    <property type="protein sequence ID" value="CAJ2678793.1"/>
    <property type="molecule type" value="Genomic_DNA"/>
</dbReference>
<name>A0ACB0MB99_TRIPR</name>
<protein>
    <submittedName>
        <fullName evidence="1">Uncharacterized protein</fullName>
    </submittedName>
</protein>
<evidence type="ECO:0000313" key="2">
    <source>
        <dbReference type="Proteomes" id="UP001177021"/>
    </source>
</evidence>